<dbReference type="STRING" id="1802661.A2649_02520"/>
<dbReference type="Proteomes" id="UP000176893">
    <property type="component" value="Unassembled WGS sequence"/>
</dbReference>
<evidence type="ECO:0000313" key="2">
    <source>
        <dbReference type="Proteomes" id="UP000176893"/>
    </source>
</evidence>
<evidence type="ECO:0000313" key="1">
    <source>
        <dbReference type="EMBL" id="OGM98429.1"/>
    </source>
</evidence>
<dbReference type="EMBL" id="MGJB01000015">
    <property type="protein sequence ID" value="OGM98429.1"/>
    <property type="molecule type" value="Genomic_DNA"/>
</dbReference>
<name>A0A1F8EDL1_9BACT</name>
<comment type="caution">
    <text evidence="1">The sequence shown here is derived from an EMBL/GenBank/DDBJ whole genome shotgun (WGS) entry which is preliminary data.</text>
</comment>
<accession>A0A1F8EDL1</accession>
<dbReference type="AlphaFoldDB" id="A0A1F8EDL1"/>
<protein>
    <submittedName>
        <fullName evidence="1">Uncharacterized protein</fullName>
    </submittedName>
</protein>
<organism evidence="1 2">
    <name type="scientific">Candidatus Yanofskybacteria bacterium RIFCSPHIGHO2_01_FULL_41_26</name>
    <dbReference type="NCBI Taxonomy" id="1802661"/>
    <lineage>
        <taxon>Bacteria</taxon>
        <taxon>Candidatus Yanofskyibacteriota</taxon>
    </lineage>
</organism>
<reference evidence="1 2" key="1">
    <citation type="journal article" date="2016" name="Nat. Commun.">
        <title>Thousands of microbial genomes shed light on interconnected biogeochemical processes in an aquifer system.</title>
        <authorList>
            <person name="Anantharaman K."/>
            <person name="Brown C.T."/>
            <person name="Hug L.A."/>
            <person name="Sharon I."/>
            <person name="Castelle C.J."/>
            <person name="Probst A.J."/>
            <person name="Thomas B.C."/>
            <person name="Singh A."/>
            <person name="Wilkins M.J."/>
            <person name="Karaoz U."/>
            <person name="Brodie E.L."/>
            <person name="Williams K.H."/>
            <person name="Hubbard S.S."/>
            <person name="Banfield J.F."/>
        </authorList>
    </citation>
    <scope>NUCLEOTIDE SEQUENCE [LARGE SCALE GENOMIC DNA]</scope>
</reference>
<gene>
    <name evidence="1" type="ORF">A2649_02520</name>
</gene>
<sequence length="102" mass="11501">MNVDELKKLVKHSTAVLVLDNGEPSFAILSYEMYKDLILGGKEKEIKINHAVTNGISHSEDRSMPAKPALPENELEILERINKDILALKSEIEKEEKMITVD</sequence>
<proteinExistence type="predicted"/>